<reference evidence="8 9" key="1">
    <citation type="submission" date="2022-12" db="EMBL/GenBank/DDBJ databases">
        <title>Genomic features and morphological characterization of a novel Knufia sp. strain isolated from spacecraft assembly facility.</title>
        <authorList>
            <person name="Teixeira M."/>
            <person name="Chander A.M."/>
            <person name="Stajich J.E."/>
            <person name="Venkateswaran K."/>
        </authorList>
    </citation>
    <scope>NUCLEOTIDE SEQUENCE [LARGE SCALE GENOMIC DNA]</scope>
    <source>
        <strain evidence="8 9">FJI-L2-BK-P2</strain>
    </source>
</reference>
<dbReference type="GO" id="GO:0022857">
    <property type="term" value="F:transmembrane transporter activity"/>
    <property type="evidence" value="ECO:0007669"/>
    <property type="project" value="InterPro"/>
</dbReference>
<evidence type="ECO:0000256" key="1">
    <source>
        <dbReference type="ARBA" id="ARBA00004141"/>
    </source>
</evidence>
<dbReference type="PROSITE" id="PS50850">
    <property type="entry name" value="MFS"/>
    <property type="match status" value="1"/>
</dbReference>
<dbReference type="PANTHER" id="PTHR43791">
    <property type="entry name" value="PERMEASE-RELATED"/>
    <property type="match status" value="1"/>
</dbReference>
<dbReference type="GO" id="GO:0016020">
    <property type="term" value="C:membrane"/>
    <property type="evidence" value="ECO:0007669"/>
    <property type="project" value="UniProtKB-SubCell"/>
</dbReference>
<feature type="transmembrane region" description="Helical" evidence="6">
    <location>
        <begin position="137"/>
        <end position="161"/>
    </location>
</feature>
<feature type="transmembrane region" description="Helical" evidence="6">
    <location>
        <begin position="112"/>
        <end position="131"/>
    </location>
</feature>
<dbReference type="Gene3D" id="1.20.1250.20">
    <property type="entry name" value="MFS general substrate transporter like domains"/>
    <property type="match status" value="2"/>
</dbReference>
<evidence type="ECO:0000256" key="5">
    <source>
        <dbReference type="ARBA" id="ARBA00023136"/>
    </source>
</evidence>
<evidence type="ECO:0000259" key="7">
    <source>
        <dbReference type="PROSITE" id="PS50850"/>
    </source>
</evidence>
<evidence type="ECO:0000256" key="3">
    <source>
        <dbReference type="ARBA" id="ARBA00022692"/>
    </source>
</evidence>
<proteinExistence type="predicted"/>
<feature type="transmembrane region" description="Helical" evidence="6">
    <location>
        <begin position="435"/>
        <end position="458"/>
    </location>
</feature>
<feature type="domain" description="Major facilitator superfamily (MFS) profile" evidence="7">
    <location>
        <begin position="46"/>
        <end position="462"/>
    </location>
</feature>
<dbReference type="EMBL" id="JAKLMC020000010">
    <property type="protein sequence ID" value="KAK5953778.1"/>
    <property type="molecule type" value="Genomic_DNA"/>
</dbReference>
<dbReference type="PANTHER" id="PTHR43791:SF3">
    <property type="entry name" value="MAJOR FACILITATOR SUPERFAMILY (MFS) PROFILE DOMAIN-CONTAINING PROTEIN"/>
    <property type="match status" value="1"/>
</dbReference>
<feature type="transmembrane region" description="Helical" evidence="6">
    <location>
        <begin position="46"/>
        <end position="64"/>
    </location>
</feature>
<evidence type="ECO:0000256" key="4">
    <source>
        <dbReference type="ARBA" id="ARBA00022989"/>
    </source>
</evidence>
<accession>A0AAN8EEK2</accession>
<keyword evidence="4 6" id="KW-1133">Transmembrane helix</keyword>
<feature type="transmembrane region" description="Helical" evidence="6">
    <location>
        <begin position="279"/>
        <end position="300"/>
    </location>
</feature>
<feature type="transmembrane region" description="Helical" evidence="6">
    <location>
        <begin position="312"/>
        <end position="333"/>
    </location>
</feature>
<organism evidence="8 9">
    <name type="scientific">Knufia fluminis</name>
    <dbReference type="NCBI Taxonomy" id="191047"/>
    <lineage>
        <taxon>Eukaryota</taxon>
        <taxon>Fungi</taxon>
        <taxon>Dikarya</taxon>
        <taxon>Ascomycota</taxon>
        <taxon>Pezizomycotina</taxon>
        <taxon>Eurotiomycetes</taxon>
        <taxon>Chaetothyriomycetidae</taxon>
        <taxon>Chaetothyriales</taxon>
        <taxon>Trichomeriaceae</taxon>
        <taxon>Knufia</taxon>
    </lineage>
</organism>
<dbReference type="AlphaFoldDB" id="A0AAN8EEK2"/>
<evidence type="ECO:0000313" key="8">
    <source>
        <dbReference type="EMBL" id="KAK5953778.1"/>
    </source>
</evidence>
<comment type="subcellular location">
    <subcellularLocation>
        <location evidence="1">Membrane</location>
        <topology evidence="1">Multi-pass membrane protein</topology>
    </subcellularLocation>
</comment>
<feature type="transmembrane region" description="Helical" evidence="6">
    <location>
        <begin position="84"/>
        <end position="100"/>
    </location>
</feature>
<evidence type="ECO:0000313" key="9">
    <source>
        <dbReference type="Proteomes" id="UP001316803"/>
    </source>
</evidence>
<sequence>MAGIFKEEKLDGENNHHEEPGVDSPTFQEHDPHYEKVLIRKIDRRLLPILGALYSIALVDRVNVSAARVAGMDEDLNLSIGDRWSIVLVVFFIPYFIFELPSNIVLRKVGSANWLSFIAFAWGTVMLGQGFVKSWDVLAACRVLLGLFESGFFPGCAYLITCWYVRYEVQTRLAIFYLVSVLIGGFSSILAFGLQQMEGTTGLRGWQWIFIIEGLITQVVAIGAWFVIIDFPDKATRKGFLSAEEGTFIAQRIQNDRGDAVPDSLTWAKFGQALLDWKLWAFALMFASSTMPAYAFAYFAPVIIHGMGYSGGIANLMSAPPVVFAVISAMIFARISDRIRMRAPAIFGQCCVVIMGLMMTAYSTNDYVRYVGIFFGTAGCQGNIPAVLAYQSNNIRLQSKRAVGSALQIGFGAVGGVLASTTFLAEEAPLYRTGLWVTAAMQLMTICLAGFTTTFFWIRNKQQAEGRLKKPIEGQEGLRYTL</sequence>
<dbReference type="InterPro" id="IPR011701">
    <property type="entry name" value="MFS"/>
</dbReference>
<dbReference type="SUPFAM" id="SSF103473">
    <property type="entry name" value="MFS general substrate transporter"/>
    <property type="match status" value="1"/>
</dbReference>
<feature type="transmembrane region" description="Helical" evidence="6">
    <location>
        <begin position="402"/>
        <end position="423"/>
    </location>
</feature>
<gene>
    <name evidence="8" type="ORF">OHC33_005047</name>
</gene>
<evidence type="ECO:0000256" key="2">
    <source>
        <dbReference type="ARBA" id="ARBA00022448"/>
    </source>
</evidence>
<keyword evidence="2" id="KW-0813">Transport</keyword>
<keyword evidence="5 6" id="KW-0472">Membrane</keyword>
<keyword evidence="9" id="KW-1185">Reference proteome</keyword>
<dbReference type="Proteomes" id="UP001316803">
    <property type="component" value="Unassembled WGS sequence"/>
</dbReference>
<comment type="caution">
    <text evidence="8">The sequence shown here is derived from an EMBL/GenBank/DDBJ whole genome shotgun (WGS) entry which is preliminary data.</text>
</comment>
<dbReference type="InterPro" id="IPR020846">
    <property type="entry name" value="MFS_dom"/>
</dbReference>
<feature type="transmembrane region" description="Helical" evidence="6">
    <location>
        <begin position="206"/>
        <end position="228"/>
    </location>
</feature>
<dbReference type="FunFam" id="1.20.1250.20:FF:000013">
    <property type="entry name" value="MFS general substrate transporter"/>
    <property type="match status" value="1"/>
</dbReference>
<feature type="transmembrane region" description="Helical" evidence="6">
    <location>
        <begin position="173"/>
        <end position="194"/>
    </location>
</feature>
<protein>
    <recommendedName>
        <fullName evidence="7">Major facilitator superfamily (MFS) profile domain-containing protein</fullName>
    </recommendedName>
</protein>
<evidence type="ECO:0000256" key="6">
    <source>
        <dbReference type="SAM" id="Phobius"/>
    </source>
</evidence>
<feature type="transmembrane region" description="Helical" evidence="6">
    <location>
        <begin position="370"/>
        <end position="390"/>
    </location>
</feature>
<dbReference type="InterPro" id="IPR036259">
    <property type="entry name" value="MFS_trans_sf"/>
</dbReference>
<keyword evidence="3 6" id="KW-0812">Transmembrane</keyword>
<dbReference type="FunFam" id="1.20.1250.20:FF:000018">
    <property type="entry name" value="MFS transporter permease"/>
    <property type="match status" value="1"/>
</dbReference>
<name>A0AAN8EEK2_9EURO</name>
<dbReference type="Pfam" id="PF07690">
    <property type="entry name" value="MFS_1"/>
    <property type="match status" value="1"/>
</dbReference>
<feature type="transmembrane region" description="Helical" evidence="6">
    <location>
        <begin position="345"/>
        <end position="364"/>
    </location>
</feature>